<dbReference type="GeneID" id="20242760"/>
<dbReference type="RefSeq" id="XP_009052082.1">
    <property type="nucleotide sequence ID" value="XM_009053834.1"/>
</dbReference>
<reference evidence="3 4" key="1">
    <citation type="journal article" date="2013" name="Nature">
        <title>Insights into bilaterian evolution from three spiralian genomes.</title>
        <authorList>
            <person name="Simakov O."/>
            <person name="Marletaz F."/>
            <person name="Cho S.J."/>
            <person name="Edsinger-Gonzales E."/>
            <person name="Havlak P."/>
            <person name="Hellsten U."/>
            <person name="Kuo D.H."/>
            <person name="Larsson T."/>
            <person name="Lv J."/>
            <person name="Arendt D."/>
            <person name="Savage R."/>
            <person name="Osoegawa K."/>
            <person name="de Jong P."/>
            <person name="Grimwood J."/>
            <person name="Chapman J.A."/>
            <person name="Shapiro H."/>
            <person name="Aerts A."/>
            <person name="Otillar R.P."/>
            <person name="Terry A.Y."/>
            <person name="Boore J.L."/>
            <person name="Grigoriev I.V."/>
            <person name="Lindberg D.R."/>
            <person name="Seaver E.C."/>
            <person name="Weisblat D.A."/>
            <person name="Putnam N.H."/>
            <person name="Rokhsar D.S."/>
        </authorList>
    </citation>
    <scope>NUCLEOTIDE SEQUENCE [LARGE SCALE GENOMIC DNA]</scope>
</reference>
<evidence type="ECO:0000256" key="1">
    <source>
        <dbReference type="SAM" id="Phobius"/>
    </source>
</evidence>
<evidence type="ECO:0000313" key="4">
    <source>
        <dbReference type="Proteomes" id="UP000030746"/>
    </source>
</evidence>
<feature type="transmembrane region" description="Helical" evidence="1">
    <location>
        <begin position="359"/>
        <end position="378"/>
    </location>
</feature>
<evidence type="ECO:0000259" key="2">
    <source>
        <dbReference type="PROSITE" id="PS50948"/>
    </source>
</evidence>
<keyword evidence="4" id="KW-1185">Reference proteome</keyword>
<gene>
    <name evidence="3" type="ORF">LOTGIDRAFT_174502</name>
</gene>
<dbReference type="InterPro" id="IPR003609">
    <property type="entry name" value="Pan_app"/>
</dbReference>
<dbReference type="AlphaFoldDB" id="V4A085"/>
<dbReference type="KEGG" id="lgi:LOTGIDRAFT_174502"/>
<dbReference type="OrthoDB" id="6117573at2759"/>
<dbReference type="Proteomes" id="UP000030746">
    <property type="component" value="Unassembled WGS sequence"/>
</dbReference>
<name>V4A085_LOTGI</name>
<keyword evidence="1" id="KW-0812">Transmembrane</keyword>
<dbReference type="PROSITE" id="PS50948">
    <property type="entry name" value="PAN"/>
    <property type="match status" value="1"/>
</dbReference>
<evidence type="ECO:0000313" key="3">
    <source>
        <dbReference type="EMBL" id="ESO97218.1"/>
    </source>
</evidence>
<protein>
    <recommendedName>
        <fullName evidence="2">Apple domain-containing protein</fullName>
    </recommendedName>
</protein>
<organism evidence="3 4">
    <name type="scientific">Lottia gigantea</name>
    <name type="common">Giant owl limpet</name>
    <dbReference type="NCBI Taxonomy" id="225164"/>
    <lineage>
        <taxon>Eukaryota</taxon>
        <taxon>Metazoa</taxon>
        <taxon>Spiralia</taxon>
        <taxon>Lophotrochozoa</taxon>
        <taxon>Mollusca</taxon>
        <taxon>Gastropoda</taxon>
        <taxon>Patellogastropoda</taxon>
        <taxon>Lottioidea</taxon>
        <taxon>Lottiidae</taxon>
        <taxon>Lottia</taxon>
    </lineage>
</organism>
<feature type="domain" description="Apple" evidence="2">
    <location>
        <begin position="21"/>
        <end position="105"/>
    </location>
</feature>
<keyword evidence="1" id="KW-0472">Membrane</keyword>
<dbReference type="EMBL" id="KB201306">
    <property type="protein sequence ID" value="ESO97218.1"/>
    <property type="molecule type" value="Genomic_DNA"/>
</dbReference>
<keyword evidence="1" id="KW-1133">Transmembrane helix</keyword>
<dbReference type="HOGENOM" id="CLU_698867_0_0_1"/>
<dbReference type="CTD" id="20242760"/>
<accession>V4A085</accession>
<sequence length="395" mass="42786">MISQFLHKELPSQSFVTLGRCSMEYIGDGQIIGPEEGVMQNADSRSECLEICLEDVDKTKQCFAVEYSLEWGCKTFSTSNITNFLTGVQSSKTRDQLTGMYQKICFEGAIKREETTVIQRDSSGTPLKNCTDYLPLQESGTTTPDPVSDSVHLQSDWTTADLTSILFKDATTYSSAAMTSSPFQDATTSLSFILLPTSLEDANTSPSVILLSTSLQDANTSQSTALTSTPFQDANTSPSTAMTAVLSGTKGVMSSKTSEETSFSTLESTVPVNQDSTAVLNLTDLSTASNSTVGQSEMTASYNGSTQLYCACTCEVVLMENIDDEVQKTRQKLRILRTKTSAARRAKTSAEDDRPSSKAIGSFGIIVLASVLTLIMFGDITRVIQCFSSEYSSRR</sequence>
<dbReference type="OMA" id="AEMTIRP"/>
<proteinExistence type="predicted"/>